<dbReference type="InterPro" id="IPR009061">
    <property type="entry name" value="DNA-bd_dom_put_sf"/>
</dbReference>
<reference evidence="6 7" key="1">
    <citation type="submission" date="2014-08" db="EMBL/GenBank/DDBJ databases">
        <title>Clostridium innocuum, an unnegligible vancomycin-resistant pathogen causing extra-intestinal infections.</title>
        <authorList>
            <person name="Feng Y."/>
            <person name="Chiu C.-H."/>
        </authorList>
    </citation>
    <scope>NUCLEOTIDE SEQUENCE [LARGE SCALE GENOMIC DNA]</scope>
    <source>
        <strain evidence="6 7">AN88</strain>
    </source>
</reference>
<evidence type="ECO:0000259" key="5">
    <source>
        <dbReference type="PROSITE" id="PS50937"/>
    </source>
</evidence>
<feature type="domain" description="HTH merR-type" evidence="5">
    <location>
        <begin position="1"/>
        <end position="72"/>
    </location>
</feature>
<protein>
    <submittedName>
        <fullName evidence="6">Calcium-binding protein</fullName>
    </submittedName>
</protein>
<proteinExistence type="predicted"/>
<evidence type="ECO:0000256" key="3">
    <source>
        <dbReference type="ARBA" id="ARBA00023125"/>
    </source>
</evidence>
<dbReference type="RefSeq" id="WP_044907861.1">
    <property type="nucleotide sequence ID" value="NZ_JQIF01000112.1"/>
</dbReference>
<comment type="caution">
    <text evidence="6">The sequence shown here is derived from an EMBL/GenBank/DDBJ whole genome shotgun (WGS) entry which is preliminary data.</text>
</comment>
<evidence type="ECO:0000256" key="2">
    <source>
        <dbReference type="ARBA" id="ARBA00023015"/>
    </source>
</evidence>
<evidence type="ECO:0000313" key="6">
    <source>
        <dbReference type="EMBL" id="KGJ51452.1"/>
    </source>
</evidence>
<organism evidence="6 7">
    <name type="scientific">Clostridium innocuum</name>
    <dbReference type="NCBI Taxonomy" id="1522"/>
    <lineage>
        <taxon>Bacteria</taxon>
        <taxon>Bacillati</taxon>
        <taxon>Bacillota</taxon>
        <taxon>Clostridia</taxon>
        <taxon>Eubacteriales</taxon>
        <taxon>Clostridiaceae</taxon>
        <taxon>Clostridium</taxon>
    </lineage>
</organism>
<dbReference type="InterPro" id="IPR047057">
    <property type="entry name" value="MerR_fam"/>
</dbReference>
<dbReference type="Gene3D" id="1.10.1660.10">
    <property type="match status" value="1"/>
</dbReference>
<sequence>MQYKIGKIAKIMGVTPEAIRHYERLGLIVPFKDPETNYRYYTSEQIDQLLYIQRFSHMGISLSNIRENILRGNVQTHREMVQQKRNDYVQEIQRLQQKLMNLDHYISVLKMTAYCLYNCIYIQRPGIFFISQEDCLNIKEDAHDSIQFNLFQKNADMFFQCALISKEEDDDRKRICGFGIYEDCAAEIGVSEEFGFSYLPGCAVVIYAFEHNDKRSALTRERIRTFFQREHLIQKGPVFQRLVYRTFEDHKDANLVEMLMIPYICE</sequence>
<keyword evidence="1" id="KW-0678">Repressor</keyword>
<dbReference type="PROSITE" id="PS50937">
    <property type="entry name" value="HTH_MERR_2"/>
    <property type="match status" value="1"/>
</dbReference>
<dbReference type="GO" id="GO:0003677">
    <property type="term" value="F:DNA binding"/>
    <property type="evidence" value="ECO:0007669"/>
    <property type="project" value="UniProtKB-KW"/>
</dbReference>
<evidence type="ECO:0000256" key="1">
    <source>
        <dbReference type="ARBA" id="ARBA00022491"/>
    </source>
</evidence>
<dbReference type="PANTHER" id="PTHR30204">
    <property type="entry name" value="REDOX-CYCLING DRUG-SENSING TRANSCRIPTIONAL ACTIVATOR SOXR"/>
    <property type="match status" value="1"/>
</dbReference>
<dbReference type="Pfam" id="PF13411">
    <property type="entry name" value="MerR_1"/>
    <property type="match status" value="1"/>
</dbReference>
<evidence type="ECO:0000313" key="7">
    <source>
        <dbReference type="Proteomes" id="UP000030008"/>
    </source>
</evidence>
<keyword evidence="3" id="KW-0238">DNA-binding</keyword>
<keyword evidence="2" id="KW-0805">Transcription regulation</keyword>
<dbReference type="PANTHER" id="PTHR30204:SF69">
    <property type="entry name" value="MERR-FAMILY TRANSCRIPTIONAL REGULATOR"/>
    <property type="match status" value="1"/>
</dbReference>
<gene>
    <name evidence="6" type="ORF">CIAN88_20450</name>
</gene>
<dbReference type="PRINTS" id="PR00040">
    <property type="entry name" value="HTHMERR"/>
</dbReference>
<dbReference type="GO" id="GO:0003700">
    <property type="term" value="F:DNA-binding transcription factor activity"/>
    <property type="evidence" value="ECO:0007669"/>
    <property type="project" value="InterPro"/>
</dbReference>
<dbReference type="Proteomes" id="UP000030008">
    <property type="component" value="Unassembled WGS sequence"/>
</dbReference>
<evidence type="ECO:0000256" key="4">
    <source>
        <dbReference type="ARBA" id="ARBA00023163"/>
    </source>
</evidence>
<dbReference type="InterPro" id="IPR000551">
    <property type="entry name" value="MerR-type_HTH_dom"/>
</dbReference>
<keyword evidence="4" id="KW-0804">Transcription</keyword>
<dbReference type="AlphaFoldDB" id="A0A099I2I2"/>
<dbReference type="SMART" id="SM00422">
    <property type="entry name" value="HTH_MERR"/>
    <property type="match status" value="1"/>
</dbReference>
<dbReference type="EMBL" id="JQIF01000112">
    <property type="protein sequence ID" value="KGJ51452.1"/>
    <property type="molecule type" value="Genomic_DNA"/>
</dbReference>
<accession>A0A099I2I2</accession>
<dbReference type="SUPFAM" id="SSF46955">
    <property type="entry name" value="Putative DNA-binding domain"/>
    <property type="match status" value="1"/>
</dbReference>
<name>A0A099I2I2_CLOIN</name>